<keyword evidence="2" id="KW-0808">Transferase</keyword>
<dbReference type="EMBL" id="JAURTK010000001">
    <property type="protein sequence ID" value="MDP9645702.1"/>
    <property type="molecule type" value="Genomic_DNA"/>
</dbReference>
<accession>A0AB73I8H2</accession>
<evidence type="ECO:0000256" key="2">
    <source>
        <dbReference type="ARBA" id="ARBA00022679"/>
    </source>
</evidence>
<protein>
    <submittedName>
        <fullName evidence="8">Sugar O-acyltransferase (Sialic acid O-acetyltransferase NeuD family)</fullName>
    </submittedName>
</protein>
<dbReference type="PANTHER" id="PTHR43300">
    <property type="entry name" value="ACETYLTRANSFERASE"/>
    <property type="match status" value="1"/>
</dbReference>
<reference evidence="8" key="1">
    <citation type="submission" date="2023-07" db="EMBL/GenBank/DDBJ databases">
        <title>Sorghum-associated microbial communities from plants grown in Nebraska, USA.</title>
        <authorList>
            <person name="Schachtman D."/>
        </authorList>
    </citation>
    <scope>NUCLEOTIDE SEQUENCE</scope>
    <source>
        <strain evidence="8">DS1061</strain>
    </source>
</reference>
<feature type="site" description="Increases basicity of active site His" evidence="5">
    <location>
        <position position="141"/>
    </location>
</feature>
<dbReference type="CDD" id="cd03360">
    <property type="entry name" value="LbH_AT_putative"/>
    <property type="match status" value="1"/>
</dbReference>
<sequence>MTLRLFVYGAGGFGKEVMDVARRQNAVSRRWDQICFVDDIRQERTFYGTQVLRFNDEEVAGHLDQAEFVIAVGEPAGREKLGNKLREAGARLGQVIDVSSLVADTASLGEGLVVTPLCSISSDAQLGRNVCVNTMSIVGHDVQVGENTVVSSMVNIGGACVIGANSYLGMGALIKEGVRIGSNSIVGMGSVVYSDIPDDVIALGNPARVARPNTDRKVFK</sequence>
<dbReference type="NCBIfam" id="TIGR03570">
    <property type="entry name" value="NeuD_NnaD"/>
    <property type="match status" value="1"/>
</dbReference>
<dbReference type="InterPro" id="IPR011004">
    <property type="entry name" value="Trimer_LpxA-like_sf"/>
</dbReference>
<dbReference type="PANTHER" id="PTHR43300:SF7">
    <property type="entry name" value="UDP-N-ACETYLBACILLOSAMINE N-ACETYLTRANSFERASE"/>
    <property type="match status" value="1"/>
</dbReference>
<dbReference type="PROSITE" id="PS00101">
    <property type="entry name" value="HEXAPEP_TRANSFERASES"/>
    <property type="match status" value="1"/>
</dbReference>
<feature type="binding site" evidence="6">
    <location>
        <position position="73"/>
    </location>
    <ligand>
        <name>substrate</name>
    </ligand>
</feature>
<keyword evidence="4" id="KW-0012">Acyltransferase</keyword>
<evidence type="ECO:0000256" key="6">
    <source>
        <dbReference type="PIRSR" id="PIRSR620019-2"/>
    </source>
</evidence>
<evidence type="ECO:0000313" key="9">
    <source>
        <dbReference type="Proteomes" id="UP001229486"/>
    </source>
</evidence>
<dbReference type="RefSeq" id="WP_392392844.1">
    <property type="nucleotide sequence ID" value="NZ_JAURTK010000001.1"/>
</dbReference>
<dbReference type="Pfam" id="PF00132">
    <property type="entry name" value="Hexapep"/>
    <property type="match status" value="1"/>
</dbReference>
<dbReference type="AlphaFoldDB" id="A0AB73I8H2"/>
<feature type="active site" description="Proton acceptor" evidence="5">
    <location>
        <position position="140"/>
    </location>
</feature>
<dbReference type="Proteomes" id="UP001229486">
    <property type="component" value="Unassembled WGS sequence"/>
</dbReference>
<comment type="similarity">
    <text evidence="1">Belongs to the transferase hexapeptide repeat family.</text>
</comment>
<dbReference type="Gene3D" id="3.40.50.20">
    <property type="match status" value="1"/>
</dbReference>
<evidence type="ECO:0000256" key="1">
    <source>
        <dbReference type="ARBA" id="ARBA00007274"/>
    </source>
</evidence>
<dbReference type="InterPro" id="IPR001451">
    <property type="entry name" value="Hexapep"/>
</dbReference>
<dbReference type="InterPro" id="IPR050179">
    <property type="entry name" value="Trans_hexapeptide_repeat"/>
</dbReference>
<feature type="domain" description="PglD N-terminal" evidence="7">
    <location>
        <begin position="4"/>
        <end position="85"/>
    </location>
</feature>
<evidence type="ECO:0000259" key="7">
    <source>
        <dbReference type="Pfam" id="PF17836"/>
    </source>
</evidence>
<dbReference type="InterPro" id="IPR018357">
    <property type="entry name" value="Hexapep_transf_CS"/>
</dbReference>
<gene>
    <name evidence="8" type="ORF">J2793_001124</name>
</gene>
<dbReference type="InterPro" id="IPR041561">
    <property type="entry name" value="PglD_N"/>
</dbReference>
<name>A0AB73I8H2_9BURK</name>
<dbReference type="Gene3D" id="2.160.10.10">
    <property type="entry name" value="Hexapeptide repeat proteins"/>
    <property type="match status" value="1"/>
</dbReference>
<dbReference type="GO" id="GO:0016746">
    <property type="term" value="F:acyltransferase activity"/>
    <property type="evidence" value="ECO:0007669"/>
    <property type="project" value="UniProtKB-KW"/>
</dbReference>
<evidence type="ECO:0000256" key="5">
    <source>
        <dbReference type="PIRSR" id="PIRSR620019-1"/>
    </source>
</evidence>
<evidence type="ECO:0000256" key="4">
    <source>
        <dbReference type="ARBA" id="ARBA00023315"/>
    </source>
</evidence>
<dbReference type="Pfam" id="PF17836">
    <property type="entry name" value="PglD_N"/>
    <property type="match status" value="1"/>
</dbReference>
<dbReference type="SUPFAM" id="SSF51161">
    <property type="entry name" value="Trimeric LpxA-like enzymes"/>
    <property type="match status" value="1"/>
</dbReference>
<keyword evidence="3" id="KW-0677">Repeat</keyword>
<evidence type="ECO:0000313" key="8">
    <source>
        <dbReference type="EMBL" id="MDP9645702.1"/>
    </source>
</evidence>
<comment type="caution">
    <text evidence="8">The sequence shown here is derived from an EMBL/GenBank/DDBJ whole genome shotgun (WGS) entry which is preliminary data.</text>
</comment>
<dbReference type="InterPro" id="IPR020019">
    <property type="entry name" value="AcTrfase_PglD-like"/>
</dbReference>
<organism evidence="8 9">
    <name type="scientific">Paraburkholderia caledonica</name>
    <dbReference type="NCBI Taxonomy" id="134536"/>
    <lineage>
        <taxon>Bacteria</taxon>
        <taxon>Pseudomonadati</taxon>
        <taxon>Pseudomonadota</taxon>
        <taxon>Betaproteobacteria</taxon>
        <taxon>Burkholderiales</taxon>
        <taxon>Burkholderiaceae</taxon>
        <taxon>Paraburkholderia</taxon>
    </lineage>
</organism>
<proteinExistence type="inferred from homology"/>
<evidence type="ECO:0000256" key="3">
    <source>
        <dbReference type="ARBA" id="ARBA00022737"/>
    </source>
</evidence>